<dbReference type="Proteomes" id="UP001165541">
    <property type="component" value="Unassembled WGS sequence"/>
</dbReference>
<sequence length="367" mass="40490">MNDWFSRLFAGAYVGRRVLVTGHTGFKGSWLVLWLQAMGARVCGLSLPAEGSHSHMRALDLPIEEALVDLNHAGAVREAVQRFEPEIVFHLAAQSLVRKGYREPAGTFQTNVIGLVHLLEAVRAMPSVRAVVNATTDKCYENLDNGRAYVETDALGGHDPYSASKACAELVSASYRASFLGAAASGRPVALATARAGNVIGGGDWSEDRIVPDLVRAALNQGATTVRYPHAVRPWQHVLEPLSGYLLLAQRLLQEGEIHAQSWNFGPSSCAHLTVLQLIDRFAQHWPAVRHRVDPSPQPHEAHLLHLDCRKAREQLGWHPVWNADTMLARTAQWYRAYHEAGRIASHHDLQQYVADAQRAGLAWART</sequence>
<keyword evidence="2" id="KW-0456">Lyase</keyword>
<evidence type="ECO:0000313" key="3">
    <source>
        <dbReference type="Proteomes" id="UP001165541"/>
    </source>
</evidence>
<dbReference type="PANTHER" id="PTHR43000">
    <property type="entry name" value="DTDP-D-GLUCOSE 4,6-DEHYDRATASE-RELATED"/>
    <property type="match status" value="1"/>
</dbReference>
<feature type="domain" description="NAD(P)-binding" evidence="1">
    <location>
        <begin position="19"/>
        <end position="330"/>
    </location>
</feature>
<comment type="caution">
    <text evidence="2">The sequence shown here is derived from an EMBL/GenBank/DDBJ whole genome shotgun (WGS) entry which is preliminary data.</text>
</comment>
<dbReference type="GO" id="GO:0047733">
    <property type="term" value="F:CDP-glucose 4,6-dehydratase activity"/>
    <property type="evidence" value="ECO:0007669"/>
    <property type="project" value="UniProtKB-EC"/>
</dbReference>
<dbReference type="EMBL" id="JAMKFE010000004">
    <property type="protein sequence ID" value="MCM5679391.1"/>
    <property type="molecule type" value="Genomic_DNA"/>
</dbReference>
<reference evidence="2" key="1">
    <citation type="submission" date="2022-05" db="EMBL/GenBank/DDBJ databases">
        <title>Schlegelella sp. nov., isolated from mangrove soil.</title>
        <authorList>
            <person name="Liu Y."/>
            <person name="Ge X."/>
            <person name="Liu W."/>
        </authorList>
    </citation>
    <scope>NUCLEOTIDE SEQUENCE</scope>
    <source>
        <strain evidence="2">S2-27</strain>
    </source>
</reference>
<proteinExistence type="predicted"/>
<dbReference type="RefSeq" id="WP_251777604.1">
    <property type="nucleotide sequence ID" value="NZ_JAMKFE010000004.1"/>
</dbReference>
<evidence type="ECO:0000313" key="2">
    <source>
        <dbReference type="EMBL" id="MCM5679391.1"/>
    </source>
</evidence>
<dbReference type="EC" id="4.2.1.45" evidence="2"/>
<accession>A0ABT0YKX3</accession>
<dbReference type="InterPro" id="IPR013445">
    <property type="entry name" value="CDP_4_6_deHydtase"/>
</dbReference>
<keyword evidence="3" id="KW-1185">Reference proteome</keyword>
<dbReference type="Gene3D" id="3.40.50.720">
    <property type="entry name" value="NAD(P)-binding Rossmann-like Domain"/>
    <property type="match status" value="1"/>
</dbReference>
<dbReference type="NCBIfam" id="TIGR02622">
    <property type="entry name" value="CDP_4_6_dhtase"/>
    <property type="match status" value="1"/>
</dbReference>
<protein>
    <submittedName>
        <fullName evidence="2">CDP-glucose 4,6-dehydratase</fullName>
        <ecNumber evidence="2">4.2.1.45</ecNumber>
    </submittedName>
</protein>
<evidence type="ECO:0000259" key="1">
    <source>
        <dbReference type="Pfam" id="PF16363"/>
    </source>
</evidence>
<dbReference type="SUPFAM" id="SSF51735">
    <property type="entry name" value="NAD(P)-binding Rossmann-fold domains"/>
    <property type="match status" value="1"/>
</dbReference>
<organism evidence="2 3">
    <name type="scientific">Caldimonas mangrovi</name>
    <dbReference type="NCBI Taxonomy" id="2944811"/>
    <lineage>
        <taxon>Bacteria</taxon>
        <taxon>Pseudomonadati</taxon>
        <taxon>Pseudomonadota</taxon>
        <taxon>Betaproteobacteria</taxon>
        <taxon>Burkholderiales</taxon>
        <taxon>Sphaerotilaceae</taxon>
        <taxon>Caldimonas</taxon>
    </lineage>
</organism>
<dbReference type="Gene3D" id="3.90.25.10">
    <property type="entry name" value="UDP-galactose 4-epimerase, domain 1"/>
    <property type="match status" value="1"/>
</dbReference>
<dbReference type="Pfam" id="PF16363">
    <property type="entry name" value="GDP_Man_Dehyd"/>
    <property type="match status" value="1"/>
</dbReference>
<name>A0ABT0YKX3_9BURK</name>
<dbReference type="InterPro" id="IPR016040">
    <property type="entry name" value="NAD(P)-bd_dom"/>
</dbReference>
<dbReference type="InterPro" id="IPR036291">
    <property type="entry name" value="NAD(P)-bd_dom_sf"/>
</dbReference>
<gene>
    <name evidence="2" type="primary">rfbG</name>
    <name evidence="2" type="ORF">M8A51_07585</name>
</gene>